<evidence type="ECO:0000313" key="1">
    <source>
        <dbReference type="EMBL" id="RYR76505.1"/>
    </source>
</evidence>
<reference evidence="1 2" key="1">
    <citation type="submission" date="2019-01" db="EMBL/GenBank/DDBJ databases">
        <title>Sequencing of cultivated peanut Arachis hypogaea provides insights into genome evolution and oil improvement.</title>
        <authorList>
            <person name="Chen X."/>
        </authorList>
    </citation>
    <scope>NUCLEOTIDE SEQUENCE [LARGE SCALE GENOMIC DNA]</scope>
    <source>
        <strain evidence="2">cv. Fuhuasheng</strain>
        <tissue evidence="1">Leaves</tissue>
    </source>
</reference>
<keyword evidence="2" id="KW-1185">Reference proteome</keyword>
<dbReference type="EMBL" id="SDMP01000001">
    <property type="protein sequence ID" value="RYR76505.1"/>
    <property type="molecule type" value="Genomic_DNA"/>
</dbReference>
<protein>
    <submittedName>
        <fullName evidence="1">Uncharacterized protein</fullName>
    </submittedName>
</protein>
<name>A0A445EM18_ARAHY</name>
<organism evidence="1 2">
    <name type="scientific">Arachis hypogaea</name>
    <name type="common">Peanut</name>
    <dbReference type="NCBI Taxonomy" id="3818"/>
    <lineage>
        <taxon>Eukaryota</taxon>
        <taxon>Viridiplantae</taxon>
        <taxon>Streptophyta</taxon>
        <taxon>Embryophyta</taxon>
        <taxon>Tracheophyta</taxon>
        <taxon>Spermatophyta</taxon>
        <taxon>Magnoliopsida</taxon>
        <taxon>eudicotyledons</taxon>
        <taxon>Gunneridae</taxon>
        <taxon>Pentapetalae</taxon>
        <taxon>rosids</taxon>
        <taxon>fabids</taxon>
        <taxon>Fabales</taxon>
        <taxon>Fabaceae</taxon>
        <taxon>Papilionoideae</taxon>
        <taxon>50 kb inversion clade</taxon>
        <taxon>dalbergioids sensu lato</taxon>
        <taxon>Dalbergieae</taxon>
        <taxon>Pterocarpus clade</taxon>
        <taxon>Arachis</taxon>
    </lineage>
</organism>
<sequence>MYDIMRKMEENISYVIRRDQNADEVLNKLHTECGYHYQVTKIVEDVLNRMGINVGLMHRPYFVYPFPATVQMIEVPMGVKNFKIITKFARRGWRVNCKGSLYGQIRNLANNKNLRIKFFPTSLTEKCFYLTDLLAIERDDGESIDPESEIVKIIIKGLGLYMRRKLLNMHISDLSYLVERVRQVHIGTL</sequence>
<proteinExistence type="predicted"/>
<comment type="caution">
    <text evidence="1">The sequence shown here is derived from an EMBL/GenBank/DDBJ whole genome shotgun (WGS) entry which is preliminary data.</text>
</comment>
<dbReference type="Proteomes" id="UP000289738">
    <property type="component" value="Chromosome A01"/>
</dbReference>
<evidence type="ECO:0000313" key="2">
    <source>
        <dbReference type="Proteomes" id="UP000289738"/>
    </source>
</evidence>
<gene>
    <name evidence="1" type="ORF">Ahy_A01g001091</name>
</gene>
<accession>A0A445EM18</accession>
<dbReference type="AlphaFoldDB" id="A0A445EM18"/>